<dbReference type="Proteomes" id="UP001228905">
    <property type="component" value="Unassembled WGS sequence"/>
</dbReference>
<accession>A0ABU0INH0</accession>
<dbReference type="InterPro" id="IPR017481">
    <property type="entry name" value="CHP03032"/>
</dbReference>
<proteinExistence type="predicted"/>
<dbReference type="NCBIfam" id="TIGR03032">
    <property type="entry name" value="TIGR03032 family protein"/>
    <property type="match status" value="1"/>
</dbReference>
<dbReference type="Pfam" id="PF16261">
    <property type="entry name" value="DUF4915"/>
    <property type="match status" value="1"/>
</dbReference>
<name>A0ABU0INH0_9CAUL</name>
<evidence type="ECO:0000313" key="3">
    <source>
        <dbReference type="Proteomes" id="UP001228905"/>
    </source>
</evidence>
<dbReference type="SUPFAM" id="SSF75011">
    <property type="entry name" value="3-carboxy-cis,cis-mucoante lactonizing enzyme"/>
    <property type="match status" value="1"/>
</dbReference>
<dbReference type="EMBL" id="JAUSVS010000001">
    <property type="protein sequence ID" value="MDQ0462718.1"/>
    <property type="molecule type" value="Genomic_DNA"/>
</dbReference>
<reference evidence="2 3" key="1">
    <citation type="submission" date="2023-07" db="EMBL/GenBank/DDBJ databases">
        <title>Genomic Encyclopedia of Type Strains, Phase IV (KMG-IV): sequencing the most valuable type-strain genomes for metagenomic binning, comparative biology and taxonomic classification.</title>
        <authorList>
            <person name="Goeker M."/>
        </authorList>
    </citation>
    <scope>NUCLEOTIDE SEQUENCE [LARGE SCALE GENOMIC DNA]</scope>
    <source>
        <strain evidence="2 3">DSM 18695</strain>
    </source>
</reference>
<keyword evidence="3" id="KW-1185">Reference proteome</keyword>
<evidence type="ECO:0000259" key="1">
    <source>
        <dbReference type="Pfam" id="PF16261"/>
    </source>
</evidence>
<gene>
    <name evidence="2" type="ORF">QO010_000466</name>
</gene>
<dbReference type="RefSeq" id="WP_307345422.1">
    <property type="nucleotide sequence ID" value="NZ_JAUSVS010000001.1"/>
</dbReference>
<organism evidence="2 3">
    <name type="scientific">Caulobacter ginsengisoli</name>
    <dbReference type="NCBI Taxonomy" id="400775"/>
    <lineage>
        <taxon>Bacteria</taxon>
        <taxon>Pseudomonadati</taxon>
        <taxon>Pseudomonadota</taxon>
        <taxon>Alphaproteobacteria</taxon>
        <taxon>Caulobacterales</taxon>
        <taxon>Caulobacteraceae</taxon>
        <taxon>Caulobacter</taxon>
    </lineage>
</organism>
<protein>
    <submittedName>
        <fullName evidence="2">Uncharacterized protein (TIGR03032 family)</fullName>
    </submittedName>
</protein>
<comment type="caution">
    <text evidence="2">The sequence shown here is derived from an EMBL/GenBank/DDBJ whole genome shotgun (WGS) entry which is preliminary data.</text>
</comment>
<evidence type="ECO:0000313" key="2">
    <source>
        <dbReference type="EMBL" id="MDQ0462718.1"/>
    </source>
</evidence>
<feature type="domain" description="Conserved hypothetical protein CHP03032" evidence="1">
    <location>
        <begin position="29"/>
        <end position="344"/>
    </location>
</feature>
<sequence length="361" mass="38911">MSDTEAAPGDAQGPAAVPTEAFALTTSRGFPDWLAGTGSSLAFTTYQAGKLFFIGLKEAGRLAVFERTFARCMGLAATPDARTLALATHYQIYRFDNVIPPGQSGGPNDTIYAPRVSWFTGDVDAHDVAFDADGRIVFVNTLFSCLATVSDNHSFKPLWKPPFISKLAPEDRCHMNGMAMENGQPRYVTMVSRSDVADGWRDRRTDGGMIMDVTTDERVVEGLSMPHSPRLHGGKLWVLNSGAGELGFVEDGKFQPVAFCPGYARGLAFIGRFAIVGLSMARENRTFQGLPLDAALASRDATARCGLLVIDTVSGDTVEWVRIEGVVKELFDVVALPGVRNPSAVGLLGDDIRRVISIDEG</sequence>